<dbReference type="Gramene" id="Psat05G0384300-T1">
    <property type="protein sequence ID" value="KAI5407756.1"/>
    <property type="gene ID" value="KIW84_053843"/>
</dbReference>
<accession>A0A9D4WSR5</accession>
<evidence type="ECO:0000313" key="1">
    <source>
        <dbReference type="EMBL" id="KAI5407756.1"/>
    </source>
</evidence>
<reference evidence="1 2" key="1">
    <citation type="journal article" date="2022" name="Nat. Genet.">
        <title>Improved pea reference genome and pan-genome highlight genomic features and evolutionary characteristics.</title>
        <authorList>
            <person name="Yang T."/>
            <person name="Liu R."/>
            <person name="Luo Y."/>
            <person name="Hu S."/>
            <person name="Wang D."/>
            <person name="Wang C."/>
            <person name="Pandey M.K."/>
            <person name="Ge S."/>
            <person name="Xu Q."/>
            <person name="Li N."/>
            <person name="Li G."/>
            <person name="Huang Y."/>
            <person name="Saxena R.K."/>
            <person name="Ji Y."/>
            <person name="Li M."/>
            <person name="Yan X."/>
            <person name="He Y."/>
            <person name="Liu Y."/>
            <person name="Wang X."/>
            <person name="Xiang C."/>
            <person name="Varshney R.K."/>
            <person name="Ding H."/>
            <person name="Gao S."/>
            <person name="Zong X."/>
        </authorList>
    </citation>
    <scope>NUCLEOTIDE SEQUENCE [LARGE SCALE GENOMIC DNA]</scope>
    <source>
        <strain evidence="1 2">cv. Zhongwan 6</strain>
    </source>
</reference>
<protein>
    <submittedName>
        <fullName evidence="1">Uncharacterized protein</fullName>
    </submittedName>
</protein>
<dbReference type="Proteomes" id="UP001058974">
    <property type="component" value="Chromosome 5"/>
</dbReference>
<proteinExistence type="predicted"/>
<dbReference type="EMBL" id="JAMSHJ010000005">
    <property type="protein sequence ID" value="KAI5407756.1"/>
    <property type="molecule type" value="Genomic_DNA"/>
</dbReference>
<comment type="caution">
    <text evidence="1">The sequence shown here is derived from an EMBL/GenBank/DDBJ whole genome shotgun (WGS) entry which is preliminary data.</text>
</comment>
<evidence type="ECO:0000313" key="2">
    <source>
        <dbReference type="Proteomes" id="UP001058974"/>
    </source>
</evidence>
<gene>
    <name evidence="1" type="ORF">KIW84_053843</name>
</gene>
<name>A0A9D4WSR5_PEA</name>
<keyword evidence="2" id="KW-1185">Reference proteome</keyword>
<sequence length="201" mass="22641">MEFLLGDFEIIFDDIDNLNISTDMDGCILPDAIEQYGPLVYHEVWSPKRTRIESDNVISISPMIGGCIDCDDNCFPENFKSPEISAYVVSSNQIHQIPDVSRFLNSLSIFADDNSGETVENLKLFYTLSLYNNSFEGKVPSQIKGNKYAGVEIEELLPHGIVPKYDGKLLHDKAREILQELRLHDALANLIIPAFDILKIC</sequence>
<dbReference type="AlphaFoldDB" id="A0A9D4WSR5"/>
<organism evidence="1 2">
    <name type="scientific">Pisum sativum</name>
    <name type="common">Garden pea</name>
    <name type="synonym">Lathyrus oleraceus</name>
    <dbReference type="NCBI Taxonomy" id="3888"/>
    <lineage>
        <taxon>Eukaryota</taxon>
        <taxon>Viridiplantae</taxon>
        <taxon>Streptophyta</taxon>
        <taxon>Embryophyta</taxon>
        <taxon>Tracheophyta</taxon>
        <taxon>Spermatophyta</taxon>
        <taxon>Magnoliopsida</taxon>
        <taxon>eudicotyledons</taxon>
        <taxon>Gunneridae</taxon>
        <taxon>Pentapetalae</taxon>
        <taxon>rosids</taxon>
        <taxon>fabids</taxon>
        <taxon>Fabales</taxon>
        <taxon>Fabaceae</taxon>
        <taxon>Papilionoideae</taxon>
        <taxon>50 kb inversion clade</taxon>
        <taxon>NPAAA clade</taxon>
        <taxon>Hologalegina</taxon>
        <taxon>IRL clade</taxon>
        <taxon>Fabeae</taxon>
        <taxon>Lathyrus</taxon>
    </lineage>
</organism>